<organism evidence="2 3">
    <name type="scientific">Ditylenchus dipsaci</name>
    <dbReference type="NCBI Taxonomy" id="166011"/>
    <lineage>
        <taxon>Eukaryota</taxon>
        <taxon>Metazoa</taxon>
        <taxon>Ecdysozoa</taxon>
        <taxon>Nematoda</taxon>
        <taxon>Chromadorea</taxon>
        <taxon>Rhabditida</taxon>
        <taxon>Tylenchina</taxon>
        <taxon>Tylenchomorpha</taxon>
        <taxon>Sphaerularioidea</taxon>
        <taxon>Anguinidae</taxon>
        <taxon>Anguininae</taxon>
        <taxon>Ditylenchus</taxon>
    </lineage>
</organism>
<proteinExistence type="predicted"/>
<dbReference type="WBParaSite" id="jg458">
    <property type="protein sequence ID" value="jg458"/>
    <property type="gene ID" value="jg458"/>
</dbReference>
<name>A0A915EAF4_9BILA</name>
<accession>A0A915EAF4</accession>
<evidence type="ECO:0000313" key="3">
    <source>
        <dbReference type="WBParaSite" id="jg458"/>
    </source>
</evidence>
<protein>
    <submittedName>
        <fullName evidence="3">Uncharacterized protein</fullName>
    </submittedName>
</protein>
<dbReference type="AlphaFoldDB" id="A0A915EAF4"/>
<evidence type="ECO:0000313" key="2">
    <source>
        <dbReference type="Proteomes" id="UP000887574"/>
    </source>
</evidence>
<keyword evidence="2" id="KW-1185">Reference proteome</keyword>
<dbReference type="Proteomes" id="UP000887574">
    <property type="component" value="Unplaced"/>
</dbReference>
<reference evidence="3" key="1">
    <citation type="submission" date="2022-11" db="UniProtKB">
        <authorList>
            <consortium name="WormBaseParasite"/>
        </authorList>
    </citation>
    <scope>IDENTIFICATION</scope>
</reference>
<sequence length="94" mass="10394">MKKVIDQPLSEQQPEPMEEEQVADQPSADQDAELLDQEQVANQTPEQENELTEGAGESTDLVANELENQKDSPMPENNEETESDQPEAGDVEAL</sequence>
<feature type="compositionally biased region" description="Acidic residues" evidence="1">
    <location>
        <begin position="77"/>
        <end position="94"/>
    </location>
</feature>
<feature type="region of interest" description="Disordered" evidence="1">
    <location>
        <begin position="1"/>
        <end position="94"/>
    </location>
</feature>
<evidence type="ECO:0000256" key="1">
    <source>
        <dbReference type="SAM" id="MobiDB-lite"/>
    </source>
</evidence>